<feature type="region of interest" description="Disordered" evidence="1">
    <location>
        <begin position="215"/>
        <end position="357"/>
    </location>
</feature>
<keyword evidence="3" id="KW-1185">Reference proteome</keyword>
<feature type="compositionally biased region" description="Low complexity" evidence="1">
    <location>
        <begin position="226"/>
        <end position="305"/>
    </location>
</feature>
<evidence type="ECO:0000313" key="3">
    <source>
        <dbReference type="Proteomes" id="UP000654075"/>
    </source>
</evidence>
<feature type="region of interest" description="Disordered" evidence="1">
    <location>
        <begin position="60"/>
        <end position="84"/>
    </location>
</feature>
<feature type="compositionally biased region" description="Low complexity" evidence="1">
    <location>
        <begin position="341"/>
        <end position="357"/>
    </location>
</feature>
<dbReference type="AlphaFoldDB" id="A0A813H182"/>
<dbReference type="EMBL" id="CAJNNV010030149">
    <property type="protein sequence ID" value="CAE8631509.1"/>
    <property type="molecule type" value="Genomic_DNA"/>
</dbReference>
<feature type="non-terminal residue" evidence="2">
    <location>
        <position position="438"/>
    </location>
</feature>
<name>A0A813H182_POLGL</name>
<accession>A0A813H182</accession>
<reference evidence="2" key="1">
    <citation type="submission" date="2021-02" db="EMBL/GenBank/DDBJ databases">
        <authorList>
            <person name="Dougan E. K."/>
            <person name="Rhodes N."/>
            <person name="Thang M."/>
            <person name="Chan C."/>
        </authorList>
    </citation>
    <scope>NUCLEOTIDE SEQUENCE</scope>
</reference>
<evidence type="ECO:0000256" key="1">
    <source>
        <dbReference type="SAM" id="MobiDB-lite"/>
    </source>
</evidence>
<protein>
    <submittedName>
        <fullName evidence="2">Uncharacterized protein</fullName>
    </submittedName>
</protein>
<organism evidence="2 3">
    <name type="scientific">Polarella glacialis</name>
    <name type="common">Dinoflagellate</name>
    <dbReference type="NCBI Taxonomy" id="89957"/>
    <lineage>
        <taxon>Eukaryota</taxon>
        <taxon>Sar</taxon>
        <taxon>Alveolata</taxon>
        <taxon>Dinophyceae</taxon>
        <taxon>Suessiales</taxon>
        <taxon>Suessiaceae</taxon>
        <taxon>Polarella</taxon>
    </lineage>
</organism>
<sequence>MRYGHQREHWEDALLARSNAGGEAQLLPLPLLSLLWAREGRGKARVLGAWCRGQKGADWKREAEVEQGPEESSTDVWHGSGKSAKAEAPSIKCFVSAMRRERRRRRPVERQGCEDGQAWASELLQGMHRAWALLPEEDGRLPVELSVSYTLLFAALARRAGLSDEFLLRTLLAVHDRPALLPPHRLVSLMTSLTPERLAELLLLVKPAAAKQTSSETSEALQGELAAEAPSTVTTPTETAAAATLAATETTTAPTETAAATPPETAAATATEATLAATTSAAPSTSTAAVAKATDATTTATTAKAIPASEETATTKVTNTHSQQQQQQELKAPQSSGAPPRSAVTAGEAAAAEQPRATPSTTLFARHLLAVADPGVLQAAQDAAEQLRAQGAAGLTEPKRWRCRRGFDDRRFCAATASPLIVPTWQPASRSRPTAPYK</sequence>
<feature type="compositionally biased region" description="Polar residues" evidence="1">
    <location>
        <begin position="311"/>
        <end position="322"/>
    </location>
</feature>
<evidence type="ECO:0000313" key="2">
    <source>
        <dbReference type="EMBL" id="CAE8631509.1"/>
    </source>
</evidence>
<proteinExistence type="predicted"/>
<gene>
    <name evidence="2" type="ORF">PGLA1383_LOCUS47610</name>
</gene>
<dbReference type="Proteomes" id="UP000654075">
    <property type="component" value="Unassembled WGS sequence"/>
</dbReference>
<comment type="caution">
    <text evidence="2">The sequence shown here is derived from an EMBL/GenBank/DDBJ whole genome shotgun (WGS) entry which is preliminary data.</text>
</comment>